<dbReference type="Proteomes" id="UP000199036">
    <property type="component" value="Unassembled WGS sequence"/>
</dbReference>
<dbReference type="RefSeq" id="WP_218154383.1">
    <property type="nucleotide sequence ID" value="NZ_FOVI01000034.1"/>
</dbReference>
<name>A0A1I5FZE0_9FLAO</name>
<gene>
    <name evidence="1" type="ORF">SAMN05421741_1341</name>
</gene>
<accession>A0A1I5FZE0</accession>
<evidence type="ECO:0000313" key="2">
    <source>
        <dbReference type="Proteomes" id="UP000199036"/>
    </source>
</evidence>
<sequence>MINNIVKITGIFICLFCTQSLKAQIISLGAKYDKSAMFQASFNIPVLFDKYKPYDFAFGLDYTSSNAKAPSGLQPQFTAMYFLVDDKYKSYNISAGITSGYLFDFNKEFSNQFRVSPYVYMETFPFTIKVGYEYVMPLNQGQFFVSLGIGGGYQFRHFSIM</sequence>
<reference evidence="2" key="1">
    <citation type="submission" date="2016-10" db="EMBL/GenBank/DDBJ databases">
        <authorList>
            <person name="Varghese N."/>
            <person name="Submissions S."/>
        </authorList>
    </citation>
    <scope>NUCLEOTIDE SEQUENCE [LARGE SCALE GENOMIC DNA]</scope>
    <source>
        <strain evidence="2">DS-12</strain>
    </source>
</reference>
<proteinExistence type="predicted"/>
<protein>
    <recommendedName>
        <fullName evidence="3">Outer membrane protein beta-barrel domain-containing protein</fullName>
    </recommendedName>
</protein>
<keyword evidence="2" id="KW-1185">Reference proteome</keyword>
<evidence type="ECO:0008006" key="3">
    <source>
        <dbReference type="Google" id="ProtNLM"/>
    </source>
</evidence>
<dbReference type="AlphaFoldDB" id="A0A1I5FZE0"/>
<evidence type="ECO:0000313" key="1">
    <source>
        <dbReference type="EMBL" id="SFO29154.1"/>
    </source>
</evidence>
<organism evidence="1 2">
    <name type="scientific">Paenimyroides ummariense</name>
    <dbReference type="NCBI Taxonomy" id="913024"/>
    <lineage>
        <taxon>Bacteria</taxon>
        <taxon>Pseudomonadati</taxon>
        <taxon>Bacteroidota</taxon>
        <taxon>Flavobacteriia</taxon>
        <taxon>Flavobacteriales</taxon>
        <taxon>Flavobacteriaceae</taxon>
        <taxon>Paenimyroides</taxon>
    </lineage>
</organism>
<dbReference type="EMBL" id="FOVI01000034">
    <property type="protein sequence ID" value="SFO29154.1"/>
    <property type="molecule type" value="Genomic_DNA"/>
</dbReference>
<dbReference type="STRING" id="913024.SAMN05421741_1341"/>